<dbReference type="SUPFAM" id="SSF55785">
    <property type="entry name" value="PYP-like sensor domain (PAS domain)"/>
    <property type="match status" value="1"/>
</dbReference>
<evidence type="ECO:0000259" key="1">
    <source>
        <dbReference type="PROSITE" id="PS50883"/>
    </source>
</evidence>
<dbReference type="InterPro" id="IPR001633">
    <property type="entry name" value="EAL_dom"/>
</dbReference>
<dbReference type="Gene3D" id="3.20.20.450">
    <property type="entry name" value="EAL domain"/>
    <property type="match status" value="1"/>
</dbReference>
<dbReference type="Pfam" id="PF00563">
    <property type="entry name" value="EAL"/>
    <property type="match status" value="1"/>
</dbReference>
<sequence>MFRNLAVPGIQGWDDIGLGPVGEWGDGMRVAVQTMASLPKPACILWGLDRVLVYNPAFSELLGELHPRLFGARLSDLAPSARGQIEPDLEAIHDGQNFIMQWHLGKPERAYDVACSPVRAEDGKVLAVLCSVTGDHAGAGVGRGTGARSRMKRDLGIATQNGLLDLHYQPQIRLSDEHIIGFEALARWQHPVLGDVAPDCFIPVAEETDLILEIGRWVISKAVEDIASHQNRGQLAVAVNVSPAQFYDPELVDHVGRTLKEHDLPPELLELEITESMALENEEVVCAGMAALHDLGIKIAMDDFGSGYSNIATLKQFSFDRLKLDRSFLADLPTSEAGQAAISNAIRMGKGLGLEIIAEGVETGSQLDLLRALDCDYAQGFFYAAPMPIDDAMAWLVQHDAAGSAKFGGLRT</sequence>
<organism evidence="2 3">
    <name type="scientific">Paracoccus aestuariivivens</name>
    <dbReference type="NCBI Taxonomy" id="1820333"/>
    <lineage>
        <taxon>Bacteria</taxon>
        <taxon>Pseudomonadati</taxon>
        <taxon>Pseudomonadota</taxon>
        <taxon>Alphaproteobacteria</taxon>
        <taxon>Rhodobacterales</taxon>
        <taxon>Paracoccaceae</taxon>
        <taxon>Paracoccus</taxon>
    </lineage>
</organism>
<dbReference type="RefSeq" id="WP_155096564.1">
    <property type="nucleotide sequence ID" value="NZ_WMIE01000012.1"/>
</dbReference>
<evidence type="ECO:0000313" key="2">
    <source>
        <dbReference type="EMBL" id="MTH79204.1"/>
    </source>
</evidence>
<dbReference type="Proteomes" id="UP000478183">
    <property type="component" value="Unassembled WGS sequence"/>
</dbReference>
<dbReference type="SMART" id="SM00052">
    <property type="entry name" value="EAL"/>
    <property type="match status" value="1"/>
</dbReference>
<dbReference type="InterPro" id="IPR013656">
    <property type="entry name" value="PAS_4"/>
</dbReference>
<name>A0A6L6JGE6_9RHOB</name>
<dbReference type="OrthoDB" id="9814202at2"/>
<dbReference type="InterPro" id="IPR035965">
    <property type="entry name" value="PAS-like_dom_sf"/>
</dbReference>
<keyword evidence="3" id="KW-1185">Reference proteome</keyword>
<dbReference type="PANTHER" id="PTHR44757">
    <property type="entry name" value="DIGUANYLATE CYCLASE DGCP"/>
    <property type="match status" value="1"/>
</dbReference>
<gene>
    <name evidence="2" type="ORF">GL286_15885</name>
</gene>
<feature type="domain" description="EAL" evidence="1">
    <location>
        <begin position="148"/>
        <end position="400"/>
    </location>
</feature>
<dbReference type="Gene3D" id="3.30.450.20">
    <property type="entry name" value="PAS domain"/>
    <property type="match status" value="1"/>
</dbReference>
<comment type="caution">
    <text evidence="2">The sequence shown here is derived from an EMBL/GenBank/DDBJ whole genome shotgun (WGS) entry which is preliminary data.</text>
</comment>
<dbReference type="CDD" id="cd01948">
    <property type="entry name" value="EAL"/>
    <property type="match status" value="1"/>
</dbReference>
<evidence type="ECO:0000313" key="3">
    <source>
        <dbReference type="Proteomes" id="UP000478183"/>
    </source>
</evidence>
<dbReference type="EMBL" id="WMIE01000012">
    <property type="protein sequence ID" value="MTH79204.1"/>
    <property type="molecule type" value="Genomic_DNA"/>
</dbReference>
<dbReference type="InterPro" id="IPR052155">
    <property type="entry name" value="Biofilm_reg_signaling"/>
</dbReference>
<protein>
    <submittedName>
        <fullName evidence="2">EAL domain-containing protein</fullName>
    </submittedName>
</protein>
<accession>A0A6L6JGE6</accession>
<dbReference type="PROSITE" id="PS50883">
    <property type="entry name" value="EAL"/>
    <property type="match status" value="1"/>
</dbReference>
<proteinExistence type="predicted"/>
<dbReference type="AlphaFoldDB" id="A0A6L6JGE6"/>
<dbReference type="InterPro" id="IPR035919">
    <property type="entry name" value="EAL_sf"/>
</dbReference>
<dbReference type="SUPFAM" id="SSF141868">
    <property type="entry name" value="EAL domain-like"/>
    <property type="match status" value="1"/>
</dbReference>
<dbReference type="PANTHER" id="PTHR44757:SF2">
    <property type="entry name" value="BIOFILM ARCHITECTURE MAINTENANCE PROTEIN MBAA"/>
    <property type="match status" value="1"/>
</dbReference>
<dbReference type="Pfam" id="PF08448">
    <property type="entry name" value="PAS_4"/>
    <property type="match status" value="1"/>
</dbReference>
<reference evidence="2 3" key="1">
    <citation type="submission" date="2019-11" db="EMBL/GenBank/DDBJ databases">
        <authorList>
            <person name="Dong K."/>
        </authorList>
    </citation>
    <scope>NUCLEOTIDE SEQUENCE [LARGE SCALE GENOMIC DNA]</scope>
    <source>
        <strain evidence="2 3">NBRC 111993</strain>
    </source>
</reference>